<keyword evidence="1" id="KW-0472">Membrane</keyword>
<feature type="transmembrane region" description="Helical" evidence="1">
    <location>
        <begin position="6"/>
        <end position="22"/>
    </location>
</feature>
<protein>
    <submittedName>
        <fullName evidence="2">Uncharacterized protein</fullName>
    </submittedName>
</protein>
<evidence type="ECO:0000313" key="2">
    <source>
        <dbReference type="EMBL" id="EFS22122.1"/>
    </source>
</evidence>
<evidence type="ECO:0000313" key="3">
    <source>
        <dbReference type="Proteomes" id="UP000002975"/>
    </source>
</evidence>
<organism evidence="2 3">
    <name type="scientific">Fusobacterium gonidiaformans 3-1-5R</name>
    <dbReference type="NCBI Taxonomy" id="469605"/>
    <lineage>
        <taxon>Bacteria</taxon>
        <taxon>Fusobacteriati</taxon>
        <taxon>Fusobacteriota</taxon>
        <taxon>Fusobacteriia</taxon>
        <taxon>Fusobacteriales</taxon>
        <taxon>Fusobacteriaceae</taxon>
        <taxon>Fusobacterium</taxon>
    </lineage>
</organism>
<keyword evidence="1" id="KW-1133">Transmembrane helix</keyword>
<dbReference type="RefSeq" id="WP_008802182.1">
    <property type="nucleotide sequence ID" value="NZ_GG657974.1"/>
</dbReference>
<keyword evidence="3" id="KW-1185">Reference proteome</keyword>
<gene>
    <name evidence="2" type="ORF">FSBG_01619</name>
</gene>
<dbReference type="EMBL" id="GG657974">
    <property type="protein sequence ID" value="EFS22122.1"/>
    <property type="molecule type" value="Genomic_DNA"/>
</dbReference>
<evidence type="ECO:0000256" key="1">
    <source>
        <dbReference type="SAM" id="Phobius"/>
    </source>
</evidence>
<sequence length="44" mass="5012">MTVAGYCFLGVVVVVLCIYVYGRVKYRLTKPKDIVKEAKKGFKK</sequence>
<dbReference type="Proteomes" id="UP000002975">
    <property type="component" value="Unassembled WGS sequence"/>
</dbReference>
<name>E5BHZ9_9FUSO</name>
<accession>E5BHZ9</accession>
<keyword evidence="1" id="KW-0812">Transmembrane</keyword>
<dbReference type="AlphaFoldDB" id="E5BHZ9"/>
<dbReference type="BioCyc" id="FSP469605-HMP:GTSP-1662-MONOMER"/>
<reference evidence="2 3" key="1">
    <citation type="submission" date="2009-02" db="EMBL/GenBank/DDBJ databases">
        <title>The Genome Sequence of Fusobacterium sp. 3_1_5R.</title>
        <authorList>
            <consortium name="The Broad Institute Genome Sequencing Platform"/>
            <person name="Ward D."/>
            <person name="Young S.K."/>
            <person name="Kodira C.D."/>
            <person name="Zeng Q."/>
            <person name="Koehrsen M."/>
            <person name="Alvarado L."/>
            <person name="Berlin A."/>
            <person name="Borenstein D."/>
            <person name="Chen Z."/>
            <person name="Engels R."/>
            <person name="Freedman E."/>
            <person name="Gellesch M."/>
            <person name="Goldberg J."/>
            <person name="Griggs A."/>
            <person name="Gujja S."/>
            <person name="Heiman D."/>
            <person name="Hepburn T."/>
            <person name="Howarth C."/>
            <person name="Jen D."/>
            <person name="Larson L."/>
            <person name="Lewis B."/>
            <person name="Mehta T."/>
            <person name="Park D."/>
            <person name="Pearson M."/>
            <person name="Roberts A."/>
            <person name="Saif S."/>
            <person name="Shea T."/>
            <person name="Shenoy N."/>
            <person name="Sisk P."/>
            <person name="Stolte C."/>
            <person name="Sykes S."/>
            <person name="Walk T."/>
            <person name="White J."/>
            <person name="Yandava C."/>
            <person name="Allen-Vercoe E."/>
            <person name="Strauss J."/>
            <person name="Ambrose C."/>
            <person name="Lander E."/>
            <person name="Nusbaum C."/>
            <person name="Galagan J."/>
            <person name="Birren B."/>
        </authorList>
    </citation>
    <scope>NUCLEOTIDE SEQUENCE [LARGE SCALE GENOMIC DNA]</scope>
    <source>
        <strain evidence="2 3">3_1_5R</strain>
    </source>
</reference>
<proteinExistence type="predicted"/>
<dbReference type="HOGENOM" id="CLU_3216643_0_0_0"/>